<accession>A0A090IEK7</accession>
<dbReference type="OrthoDB" id="6400235at2"/>
<dbReference type="Proteomes" id="UP000183794">
    <property type="component" value="Unassembled WGS sequence"/>
</dbReference>
<dbReference type="SUPFAM" id="SSF52540">
    <property type="entry name" value="P-loop containing nucleoside triphosphate hydrolases"/>
    <property type="match status" value="1"/>
</dbReference>
<name>A0A090IEK7_9GAMM</name>
<dbReference type="PATRIC" id="fig|80854.5.peg.2695"/>
<dbReference type="AlphaFoldDB" id="A0A090IEK7"/>
<dbReference type="STRING" id="80854.MVIS_2532"/>
<sequence length="121" mass="13347">MQIKSFIYNANTSTQNKPLIHVNEAVIEDSHGHWTAIIAPPMTLTAALLGQHGISADSALIIHKAKVNNKFHTLLKAAQSPTISAIVTWDDELTTDEIFQVKATMKAYNTKCVIQSNKKLH</sequence>
<dbReference type="Gene3D" id="3.40.50.300">
    <property type="entry name" value="P-loop containing nucleotide triphosphate hydrolases"/>
    <property type="match status" value="1"/>
</dbReference>
<dbReference type="KEGG" id="mvs:MVIS_2532"/>
<dbReference type="HOGENOM" id="CLU_2035419_0_0_6"/>
<dbReference type="InterPro" id="IPR027417">
    <property type="entry name" value="P-loop_NTPase"/>
</dbReference>
<evidence type="ECO:0000313" key="1">
    <source>
        <dbReference type="EMBL" id="SGZ10901.1"/>
    </source>
</evidence>
<reference evidence="1 2" key="1">
    <citation type="submission" date="2016-11" db="EMBL/GenBank/DDBJ databases">
        <authorList>
            <person name="Jaros S."/>
            <person name="Januszkiewicz K."/>
            <person name="Wedrychowicz H."/>
        </authorList>
    </citation>
    <scope>NUCLEOTIDE SEQUENCE [LARGE SCALE GENOMIC DNA]</scope>
    <source>
        <strain evidence="1">NVI 5450</strain>
    </source>
</reference>
<proteinExistence type="predicted"/>
<evidence type="ECO:0000313" key="2">
    <source>
        <dbReference type="Proteomes" id="UP000183794"/>
    </source>
</evidence>
<protein>
    <submittedName>
        <fullName evidence="1">Uncharacterized protein</fullName>
    </submittedName>
</protein>
<dbReference type="RefSeq" id="WP_045110692.1">
    <property type="nucleotide sequence ID" value="NZ_CAWRBC010000118.1"/>
</dbReference>
<gene>
    <name evidence="1" type="ORF">NVI5450_3618</name>
</gene>
<organism evidence="1 2">
    <name type="scientific">Moritella viscosa</name>
    <dbReference type="NCBI Taxonomy" id="80854"/>
    <lineage>
        <taxon>Bacteria</taxon>
        <taxon>Pseudomonadati</taxon>
        <taxon>Pseudomonadota</taxon>
        <taxon>Gammaproteobacteria</taxon>
        <taxon>Alteromonadales</taxon>
        <taxon>Moritellaceae</taxon>
        <taxon>Moritella</taxon>
    </lineage>
</organism>
<dbReference type="EMBL" id="FPLD01000102">
    <property type="protein sequence ID" value="SGZ10901.1"/>
    <property type="molecule type" value="Genomic_DNA"/>
</dbReference>